<dbReference type="Gene3D" id="3.40.640.10">
    <property type="entry name" value="Type I PLP-dependent aspartate aminotransferase-like (Major domain)"/>
    <property type="match status" value="1"/>
</dbReference>
<dbReference type="GO" id="GO:0000271">
    <property type="term" value="P:polysaccharide biosynthetic process"/>
    <property type="evidence" value="ECO:0007669"/>
    <property type="project" value="TreeGrafter"/>
</dbReference>
<evidence type="ECO:0000256" key="3">
    <source>
        <dbReference type="PIRSR" id="PIRSR000390-2"/>
    </source>
</evidence>
<comment type="cofactor">
    <cofactor evidence="1">
        <name>pyridoxal 5'-phosphate</name>
        <dbReference type="ChEBI" id="CHEBI:597326"/>
    </cofactor>
</comment>
<dbReference type="RefSeq" id="WP_173162702.1">
    <property type="nucleotide sequence ID" value="NZ_AP022871.1"/>
</dbReference>
<accession>A0A6F8YX09</accession>
<gene>
    <name evidence="5" type="primary">rifK</name>
    <name evidence="5" type="ORF">Psuf_077040</name>
</gene>
<dbReference type="InterPro" id="IPR015422">
    <property type="entry name" value="PyrdxlP-dep_Trfase_small"/>
</dbReference>
<dbReference type="KEGG" id="psuu:Psuf_077040"/>
<evidence type="ECO:0000256" key="1">
    <source>
        <dbReference type="ARBA" id="ARBA00001933"/>
    </source>
</evidence>
<evidence type="ECO:0000256" key="2">
    <source>
        <dbReference type="PIRSR" id="PIRSR000390-1"/>
    </source>
</evidence>
<dbReference type="CDD" id="cd00616">
    <property type="entry name" value="AHBA_syn"/>
    <property type="match status" value="1"/>
</dbReference>
<dbReference type="AlphaFoldDB" id="A0A6F8YX09"/>
<dbReference type="Proteomes" id="UP000503011">
    <property type="component" value="Chromosome"/>
</dbReference>
<dbReference type="GO" id="GO:0030170">
    <property type="term" value="F:pyridoxal phosphate binding"/>
    <property type="evidence" value="ECO:0007669"/>
    <property type="project" value="TreeGrafter"/>
</dbReference>
<dbReference type="PIRSF" id="PIRSF000390">
    <property type="entry name" value="PLP_StrS"/>
    <property type="match status" value="1"/>
</dbReference>
<evidence type="ECO:0000256" key="4">
    <source>
        <dbReference type="RuleBase" id="RU004508"/>
    </source>
</evidence>
<dbReference type="PANTHER" id="PTHR30244">
    <property type="entry name" value="TRANSAMINASE"/>
    <property type="match status" value="1"/>
</dbReference>
<proteinExistence type="inferred from homology"/>
<dbReference type="InterPro" id="IPR000653">
    <property type="entry name" value="DegT/StrS_aminotransferase"/>
</dbReference>
<reference evidence="5 6" key="2">
    <citation type="submission" date="2020-03" db="EMBL/GenBank/DDBJ databases">
        <authorList>
            <person name="Ichikawa N."/>
            <person name="Kimura A."/>
            <person name="Kitahashi Y."/>
            <person name="Uohara A."/>
        </authorList>
    </citation>
    <scope>NUCLEOTIDE SEQUENCE [LARGE SCALE GENOMIC DNA]</scope>
    <source>
        <strain evidence="5 6">NBRC 105367</strain>
    </source>
</reference>
<protein>
    <submittedName>
        <fullName evidence="5">3-amino-5-hydroxybenzoate synthase</fullName>
    </submittedName>
</protein>
<keyword evidence="6" id="KW-1185">Reference proteome</keyword>
<name>A0A6F8YX09_9ACTN</name>
<dbReference type="EMBL" id="AP022871">
    <property type="protein sequence ID" value="BCB90391.1"/>
    <property type="molecule type" value="Genomic_DNA"/>
</dbReference>
<dbReference type="GO" id="GO:0008483">
    <property type="term" value="F:transaminase activity"/>
    <property type="evidence" value="ECO:0007669"/>
    <property type="project" value="TreeGrafter"/>
</dbReference>
<feature type="active site" description="Proton acceptor" evidence="2">
    <location>
        <position position="194"/>
    </location>
</feature>
<comment type="similarity">
    <text evidence="4">Belongs to the DegT/DnrJ/EryC1 family.</text>
</comment>
<keyword evidence="3 4" id="KW-0663">Pyridoxal phosphate</keyword>
<evidence type="ECO:0000313" key="6">
    <source>
        <dbReference type="Proteomes" id="UP000503011"/>
    </source>
</evidence>
<sequence>MGDLALVGGEPVRRRPFAPWPVHGDRERALLSEVLATGHWGYDGPMEAAFCAEFAGTLGAARAVCVDSGTAALEITVRALGIGWGDEVIVPAFTWTAPAWAVVQAGASVVFADVGPDWCLSPASVLAAITPRTRAVVVVHTYRQLAEMDQLLSVARRHGLHVIEDCAHAHGARWGDRAAGTMGVAGCFSFQNGKSMAAGEGGAVVTDDPALADRLYSLKNCGRPARDQLPHGFGGNRRITEFQAAVLRGQLERLEAQCALRDERVAYLGRMLAGAPGLTTLPAKPQVTRYGAFAVPLAYDAAALGGLDVDVLVAALVAEGIPARRPHEVVYRSALWRSGLDAPMWSDRDRAAERLGLAASCPHAEHLSARGGMILPHQLFLGSAADVDDVVTAIRKVGDNVDQLPRVL</sequence>
<feature type="modified residue" description="N6-(pyridoxal phosphate)lysine" evidence="3">
    <location>
        <position position="194"/>
    </location>
</feature>
<organism evidence="5 6">
    <name type="scientific">Phytohabitans suffuscus</name>
    <dbReference type="NCBI Taxonomy" id="624315"/>
    <lineage>
        <taxon>Bacteria</taxon>
        <taxon>Bacillati</taxon>
        <taxon>Actinomycetota</taxon>
        <taxon>Actinomycetes</taxon>
        <taxon>Micromonosporales</taxon>
        <taxon>Micromonosporaceae</taxon>
    </lineage>
</organism>
<dbReference type="SUPFAM" id="SSF53383">
    <property type="entry name" value="PLP-dependent transferases"/>
    <property type="match status" value="1"/>
</dbReference>
<evidence type="ECO:0000313" key="5">
    <source>
        <dbReference type="EMBL" id="BCB90391.1"/>
    </source>
</evidence>
<dbReference type="InterPro" id="IPR015424">
    <property type="entry name" value="PyrdxlP-dep_Trfase"/>
</dbReference>
<reference evidence="5 6" key="1">
    <citation type="submission" date="2020-03" db="EMBL/GenBank/DDBJ databases">
        <title>Whole genome shotgun sequence of Phytohabitans suffuscus NBRC 105367.</title>
        <authorList>
            <person name="Komaki H."/>
            <person name="Tamura T."/>
        </authorList>
    </citation>
    <scope>NUCLEOTIDE SEQUENCE [LARGE SCALE GENOMIC DNA]</scope>
    <source>
        <strain evidence="5 6">NBRC 105367</strain>
    </source>
</reference>
<dbReference type="InterPro" id="IPR015421">
    <property type="entry name" value="PyrdxlP-dep_Trfase_major"/>
</dbReference>
<dbReference type="Pfam" id="PF01041">
    <property type="entry name" value="DegT_DnrJ_EryC1"/>
    <property type="match status" value="1"/>
</dbReference>
<dbReference type="PANTHER" id="PTHR30244:SF34">
    <property type="entry name" value="DTDP-4-AMINO-4,6-DIDEOXYGALACTOSE TRANSAMINASE"/>
    <property type="match status" value="1"/>
</dbReference>
<dbReference type="Gene3D" id="3.90.1150.10">
    <property type="entry name" value="Aspartate Aminotransferase, domain 1"/>
    <property type="match status" value="1"/>
</dbReference>